<evidence type="ECO:0000256" key="3">
    <source>
        <dbReference type="ARBA" id="ARBA00022723"/>
    </source>
</evidence>
<dbReference type="RefSeq" id="WP_109320797.1">
    <property type="nucleotide sequence ID" value="NZ_QFWT01000010.1"/>
</dbReference>
<keyword evidence="6" id="KW-1185">Reference proteome</keyword>
<dbReference type="InterPro" id="IPR051600">
    <property type="entry name" value="Beta-PGM-like"/>
</dbReference>
<dbReference type="Proteomes" id="UP000245362">
    <property type="component" value="Unassembled WGS sequence"/>
</dbReference>
<comment type="caution">
    <text evidence="5">The sequence shown here is derived from an EMBL/GenBank/DDBJ whole genome shotgun (WGS) entry which is preliminary data.</text>
</comment>
<dbReference type="AlphaFoldDB" id="A0A2U3B648"/>
<dbReference type="PRINTS" id="PR00413">
    <property type="entry name" value="HADHALOGNASE"/>
</dbReference>
<evidence type="ECO:0000256" key="4">
    <source>
        <dbReference type="ARBA" id="ARBA00022842"/>
    </source>
</evidence>
<dbReference type="InterPro" id="IPR036412">
    <property type="entry name" value="HAD-like_sf"/>
</dbReference>
<keyword evidence="4" id="KW-0460">Magnesium</keyword>
<dbReference type="InterPro" id="IPR006439">
    <property type="entry name" value="HAD-SF_hydro_IA"/>
</dbReference>
<keyword evidence="3" id="KW-0479">Metal-binding</keyword>
<dbReference type="GO" id="GO:0016787">
    <property type="term" value="F:hydrolase activity"/>
    <property type="evidence" value="ECO:0007669"/>
    <property type="project" value="UniProtKB-KW"/>
</dbReference>
<comment type="cofactor">
    <cofactor evidence="1">
        <name>Mg(2+)</name>
        <dbReference type="ChEBI" id="CHEBI:18420"/>
    </cofactor>
</comment>
<dbReference type="EMBL" id="QFWT01000010">
    <property type="protein sequence ID" value="PWI32276.1"/>
    <property type="molecule type" value="Genomic_DNA"/>
</dbReference>
<reference evidence="5 6" key="1">
    <citation type="submission" date="2018-05" db="EMBL/GenBank/DDBJ databases">
        <title>Vibrio limimaris sp. nov., isolated from marine sediment.</title>
        <authorList>
            <person name="Li C.-M."/>
        </authorList>
    </citation>
    <scope>NUCLEOTIDE SEQUENCE [LARGE SCALE GENOMIC DNA]</scope>
    <source>
        <strain evidence="5 6">E4404</strain>
    </source>
</reference>
<evidence type="ECO:0000256" key="1">
    <source>
        <dbReference type="ARBA" id="ARBA00001946"/>
    </source>
</evidence>
<comment type="similarity">
    <text evidence="2">Belongs to the HAD-like hydrolase superfamily. CbbY/CbbZ/Gph/YieH family.</text>
</comment>
<dbReference type="NCBIfam" id="TIGR01509">
    <property type="entry name" value="HAD-SF-IA-v3"/>
    <property type="match status" value="1"/>
</dbReference>
<dbReference type="GO" id="GO:0046872">
    <property type="term" value="F:metal ion binding"/>
    <property type="evidence" value="ECO:0007669"/>
    <property type="project" value="UniProtKB-KW"/>
</dbReference>
<proteinExistence type="inferred from homology"/>
<dbReference type="OrthoDB" id="9800058at2"/>
<sequence length="226" mass="25260">MDTGKVKCIIFDCDGTLIDSERCCLDALYYVFSRFSDNVTKDDLVANFQGGKLADILTQTCERLDIHVSLDILEPLYRERIQTLLQSDLKPVDGVPEVIRQLKERGVAVCVVSNSPKRKMEFLLDLTGLLEEFRGALFSAFDANSWKPDPDLLLYTAMNMAVLPQECIYIDDTPLGVEAGVGASMRTYHFRANAYSPKANLSAVQEISDIRQILSVIADEREPSTP</sequence>
<dbReference type="SUPFAM" id="SSF56784">
    <property type="entry name" value="HAD-like"/>
    <property type="match status" value="1"/>
</dbReference>
<dbReference type="Pfam" id="PF00702">
    <property type="entry name" value="Hydrolase"/>
    <property type="match status" value="1"/>
</dbReference>
<accession>A0A2U3B648</accession>
<keyword evidence="5" id="KW-0378">Hydrolase</keyword>
<evidence type="ECO:0000256" key="2">
    <source>
        <dbReference type="ARBA" id="ARBA00006171"/>
    </source>
</evidence>
<dbReference type="Gene3D" id="1.10.150.240">
    <property type="entry name" value="Putative phosphatase, domain 2"/>
    <property type="match status" value="1"/>
</dbReference>
<dbReference type="Gene3D" id="3.40.50.1000">
    <property type="entry name" value="HAD superfamily/HAD-like"/>
    <property type="match status" value="1"/>
</dbReference>
<dbReference type="InterPro" id="IPR023198">
    <property type="entry name" value="PGP-like_dom2"/>
</dbReference>
<name>A0A2U3B648_9VIBR</name>
<dbReference type="InterPro" id="IPR023214">
    <property type="entry name" value="HAD_sf"/>
</dbReference>
<dbReference type="PANTHER" id="PTHR46193">
    <property type="entry name" value="6-PHOSPHOGLUCONATE PHOSPHATASE"/>
    <property type="match status" value="1"/>
</dbReference>
<dbReference type="SFLD" id="SFLDS00003">
    <property type="entry name" value="Haloacid_Dehalogenase"/>
    <property type="match status" value="1"/>
</dbReference>
<evidence type="ECO:0000313" key="6">
    <source>
        <dbReference type="Proteomes" id="UP000245362"/>
    </source>
</evidence>
<gene>
    <name evidence="5" type="ORF">DI392_16525</name>
</gene>
<protein>
    <submittedName>
        <fullName evidence="5">HAD family hydrolase</fullName>
    </submittedName>
</protein>
<dbReference type="PANTHER" id="PTHR46193:SF10">
    <property type="entry name" value="6-PHOSPHOGLUCONATE PHOSPHATASE"/>
    <property type="match status" value="1"/>
</dbReference>
<evidence type="ECO:0000313" key="5">
    <source>
        <dbReference type="EMBL" id="PWI32276.1"/>
    </source>
</evidence>
<organism evidence="5 6">
    <name type="scientific">Vibrio albus</name>
    <dbReference type="NCBI Taxonomy" id="2200953"/>
    <lineage>
        <taxon>Bacteria</taxon>
        <taxon>Pseudomonadati</taxon>
        <taxon>Pseudomonadota</taxon>
        <taxon>Gammaproteobacteria</taxon>
        <taxon>Vibrionales</taxon>
        <taxon>Vibrionaceae</taxon>
        <taxon>Vibrio</taxon>
    </lineage>
</organism>
<dbReference type="SFLD" id="SFLDG01129">
    <property type="entry name" value="C1.5:_HAD__Beta-PGM__Phosphata"/>
    <property type="match status" value="1"/>
</dbReference>